<name>A0A143YLE3_9LACT</name>
<accession>A0A143YLE3</accession>
<evidence type="ECO:0000313" key="3">
    <source>
        <dbReference type="Proteomes" id="UP000242754"/>
    </source>
</evidence>
<gene>
    <name evidence="2" type="ORF">Tpal_1465</name>
</gene>
<dbReference type="AlphaFoldDB" id="A0A143YLE3"/>
<evidence type="ECO:0000313" key="2">
    <source>
        <dbReference type="EMBL" id="CZQ91793.1"/>
    </source>
</evidence>
<dbReference type="EMBL" id="FJNE01000003">
    <property type="protein sequence ID" value="CZQ91793.1"/>
    <property type="molecule type" value="Genomic_DNA"/>
</dbReference>
<proteinExistence type="predicted"/>
<dbReference type="RefSeq" id="WP_087032949.1">
    <property type="nucleotide sequence ID" value="NZ_FJNE01000003.1"/>
</dbReference>
<keyword evidence="3" id="KW-1185">Reference proteome</keyword>
<dbReference type="OrthoDB" id="2163165at2"/>
<dbReference type="Proteomes" id="UP000242754">
    <property type="component" value="Unassembled WGS sequence"/>
</dbReference>
<protein>
    <submittedName>
        <fullName evidence="2">Uncharacterized protein</fullName>
    </submittedName>
</protein>
<feature type="region of interest" description="Disordered" evidence="1">
    <location>
        <begin position="1"/>
        <end position="23"/>
    </location>
</feature>
<organism evidence="2 3">
    <name type="scientific">Trichococcus palustris</name>
    <dbReference type="NCBI Taxonomy" id="140314"/>
    <lineage>
        <taxon>Bacteria</taxon>
        <taxon>Bacillati</taxon>
        <taxon>Bacillota</taxon>
        <taxon>Bacilli</taxon>
        <taxon>Lactobacillales</taxon>
        <taxon>Carnobacteriaceae</taxon>
        <taxon>Trichococcus</taxon>
    </lineage>
</organism>
<evidence type="ECO:0000256" key="1">
    <source>
        <dbReference type="SAM" id="MobiDB-lite"/>
    </source>
</evidence>
<sequence>MSRYEGPVFSEHDSRSSAHGNHHSIKRIHFPNYLENQEKRAAIQQETDYSVQPSPYISNDLMHTPADTVPFLRHNKEAFISYRDKEAVPTEDVFAVKKKHLQDEKLKERRSQSDMHPYAHYRSRRPFQLTEIPEPLKGWTSKTESKIDYGYIADLLVKPDEDLLLFDASVSEDDDAYEDETSREGNGLHPLHGKTKRAMNRSLLGIMAQERSFDVSDKFTQEAAGESQSAGQSYF</sequence>
<dbReference type="STRING" id="140314.SAMN04488076_11549"/>
<reference evidence="2 3" key="1">
    <citation type="submission" date="2016-02" db="EMBL/GenBank/DDBJ databases">
        <authorList>
            <person name="Wen L."/>
            <person name="He K."/>
            <person name="Yang H."/>
        </authorList>
    </citation>
    <scope>NUCLEOTIDE SEQUENCE [LARGE SCALE GENOMIC DNA]</scope>
    <source>
        <strain evidence="2">Trichococcus palustris</strain>
    </source>
</reference>